<dbReference type="AlphaFoldDB" id="A0A146K0T2"/>
<gene>
    <name evidence="2" type="ORF">TPC1_30138</name>
</gene>
<organism evidence="2">
    <name type="scientific">Trepomonas sp. PC1</name>
    <dbReference type="NCBI Taxonomy" id="1076344"/>
    <lineage>
        <taxon>Eukaryota</taxon>
        <taxon>Metamonada</taxon>
        <taxon>Diplomonadida</taxon>
        <taxon>Hexamitidae</taxon>
        <taxon>Hexamitinae</taxon>
        <taxon>Trepomonas</taxon>
    </lineage>
</organism>
<evidence type="ECO:0000256" key="1">
    <source>
        <dbReference type="SAM" id="MobiDB-lite"/>
    </source>
</evidence>
<accession>A0A146K0T2</accession>
<feature type="compositionally biased region" description="Basic and acidic residues" evidence="1">
    <location>
        <begin position="179"/>
        <end position="200"/>
    </location>
</feature>
<feature type="non-terminal residue" evidence="2">
    <location>
        <position position="1"/>
    </location>
</feature>
<reference evidence="2" key="1">
    <citation type="submission" date="2015-07" db="EMBL/GenBank/DDBJ databases">
        <title>Adaptation to a free-living lifestyle via gene acquisitions in the diplomonad Trepomonas sp. PC1.</title>
        <authorList>
            <person name="Xu F."/>
            <person name="Jerlstrom-Hultqvist J."/>
            <person name="Kolisko M."/>
            <person name="Simpson A.G.B."/>
            <person name="Roger A.J."/>
            <person name="Svard S.G."/>
            <person name="Andersson J.O."/>
        </authorList>
    </citation>
    <scope>NUCLEOTIDE SEQUENCE</scope>
    <source>
        <strain evidence="2">PC1</strain>
    </source>
</reference>
<feature type="region of interest" description="Disordered" evidence="1">
    <location>
        <begin position="168"/>
        <end position="211"/>
    </location>
</feature>
<feature type="non-terminal residue" evidence="2">
    <location>
        <position position="929"/>
    </location>
</feature>
<evidence type="ECO:0000313" key="2">
    <source>
        <dbReference type="EMBL" id="JAP90367.1"/>
    </source>
</evidence>
<protein>
    <submittedName>
        <fullName evidence="2">Uncharacterized protein</fullName>
    </submittedName>
</protein>
<dbReference type="EMBL" id="GDID01006239">
    <property type="protein sequence ID" value="JAP90367.1"/>
    <property type="molecule type" value="Transcribed_RNA"/>
</dbReference>
<name>A0A146K0T2_9EUKA</name>
<sequence>VTESYRIYQLKSLEEVQPLLFDIIKQILQDQKDLYDFNADFDSTTPLESLNAQVYKLQYLACSAMMSISFKVHQEILKMQQKFKISYFAAMMTVNAESIKNLFDSDFYKRFLESQKQFSELIFQVFTSMTQILSKVYSLEAFSRFVSILKVYGEMLLPTTQKFIKEQSNSSKPNAFQEALEKSNTHHSSEHYSQDKDKSSEMSQSNQTERPMLKSVVKHKAKMTLNELITKAVQVITQIDQKPDFSQFALEEFKQKSNDTVAIDFLAQLALKPEHLMLKLSYELMGLIVAFQLHFQSFALLNESQCQQTDQITLQYPAALAFLSKFQVADGVDALVTESLPSDFKQSLTTYSNNRPHQTVVQDMLEIDSEQLIFNLQKMYHNVQKMKDFPKIDHMIDHLLLKAHQISSISLDFSLQNNQKQNIELFIFGPSIIEILKQQTWQKQIPDYRQCQFIMLQSNYLSYIAVSRILSTYAKLFIGDAGSEAKYLYYQYQLLLFRLRYNYDTKFQSLLESQFVNLVTQFLDTDFAQNNDIDLIDSLSSIYEECKDRKVDPKMFASIYLVLLKIYQQRQHYLPIDFKNNLMLNCLSLSQNAEISSSHLFETINQFELTQLAKHKFQILCSKEDPEAFQTKIQLINVQLTITTPSQHSDSQLVISQKHAFSSFQEMKFDLDLQKETDFTVSLQKFQIVELINEKFTLKRDLVPILLKTQRKTTFQKRLKLLKAPILCFKHKTQQIQFDIDIKNELYVAFCNLVNLKPICESENQIQLRFDSADLLKMRLKVDGVLVQKDDQFRLTKEVKTMKIEVQSPIQTTLKVQILAQSRLVQEFELYIRLPFEIAQDSIVQPNDDVVVQTQISPRFPFKCRLQQHQMFDYLKVQLYNQEHNEIDRKFTILQLVKLVPAQVDCIKSGLQGIHFKTKQLEKAETEFE</sequence>
<proteinExistence type="predicted"/>